<evidence type="ECO:0000313" key="1">
    <source>
        <dbReference type="EMBL" id="GAH47078.1"/>
    </source>
</evidence>
<dbReference type="SUPFAM" id="SSF56601">
    <property type="entry name" value="beta-lactamase/transpeptidase-like"/>
    <property type="match status" value="1"/>
</dbReference>
<gene>
    <name evidence="1" type="ORF">S03H2_12579</name>
</gene>
<dbReference type="AlphaFoldDB" id="X1HP70"/>
<organism evidence="1">
    <name type="scientific">marine sediment metagenome</name>
    <dbReference type="NCBI Taxonomy" id="412755"/>
    <lineage>
        <taxon>unclassified sequences</taxon>
        <taxon>metagenomes</taxon>
        <taxon>ecological metagenomes</taxon>
    </lineage>
</organism>
<dbReference type="InterPro" id="IPR012338">
    <property type="entry name" value="Beta-lactam/transpept-like"/>
</dbReference>
<proteinExistence type="predicted"/>
<reference evidence="1" key="1">
    <citation type="journal article" date="2014" name="Front. Microbiol.">
        <title>High frequency of phylogenetically diverse reductive dehalogenase-homologous genes in deep subseafloor sedimentary metagenomes.</title>
        <authorList>
            <person name="Kawai M."/>
            <person name="Futagami T."/>
            <person name="Toyoda A."/>
            <person name="Takaki Y."/>
            <person name="Nishi S."/>
            <person name="Hori S."/>
            <person name="Arai W."/>
            <person name="Tsubouchi T."/>
            <person name="Morono Y."/>
            <person name="Uchiyama I."/>
            <person name="Ito T."/>
            <person name="Fujiyama A."/>
            <person name="Inagaki F."/>
            <person name="Takami H."/>
        </authorList>
    </citation>
    <scope>NUCLEOTIDE SEQUENCE</scope>
    <source>
        <strain evidence="1">Expedition CK06-06</strain>
    </source>
</reference>
<dbReference type="EMBL" id="BARU01006396">
    <property type="protein sequence ID" value="GAH47078.1"/>
    <property type="molecule type" value="Genomic_DNA"/>
</dbReference>
<sequence length="64" mass="7325">MIRKLVKDATHPFDKIVYAPGGLLSTVREIQNYIIALINGGKFNQSQIIQKSSLEKMWRLPLIK</sequence>
<name>X1HP70_9ZZZZ</name>
<comment type="caution">
    <text evidence="1">The sequence shown here is derived from an EMBL/GenBank/DDBJ whole genome shotgun (WGS) entry which is preliminary data.</text>
</comment>
<dbReference type="Gene3D" id="3.40.710.10">
    <property type="entry name" value="DD-peptidase/beta-lactamase superfamily"/>
    <property type="match status" value="1"/>
</dbReference>
<accession>X1HP70</accession>
<protein>
    <submittedName>
        <fullName evidence="1">Uncharacterized protein</fullName>
    </submittedName>
</protein>